<feature type="region of interest" description="Disordered" evidence="11">
    <location>
        <begin position="668"/>
        <end position="692"/>
    </location>
</feature>
<feature type="domain" description="C2H2-type" evidence="12">
    <location>
        <begin position="454"/>
        <end position="481"/>
    </location>
</feature>
<organism evidence="13 14">
    <name type="scientific">Eschrichtius robustus</name>
    <name type="common">California gray whale</name>
    <name type="synonym">Eschrichtius gibbosus</name>
    <dbReference type="NCBI Taxonomy" id="9764"/>
    <lineage>
        <taxon>Eukaryota</taxon>
        <taxon>Metazoa</taxon>
        <taxon>Chordata</taxon>
        <taxon>Craniata</taxon>
        <taxon>Vertebrata</taxon>
        <taxon>Euteleostomi</taxon>
        <taxon>Mammalia</taxon>
        <taxon>Eutheria</taxon>
        <taxon>Laurasiatheria</taxon>
        <taxon>Artiodactyla</taxon>
        <taxon>Whippomorpha</taxon>
        <taxon>Cetacea</taxon>
        <taxon>Mysticeti</taxon>
        <taxon>Eschrichtiidae</taxon>
        <taxon>Eschrichtius</taxon>
    </lineage>
</organism>
<evidence type="ECO:0000256" key="5">
    <source>
        <dbReference type="ARBA" id="ARBA00022833"/>
    </source>
</evidence>
<evidence type="ECO:0000259" key="12">
    <source>
        <dbReference type="PROSITE" id="PS50157"/>
    </source>
</evidence>
<dbReference type="GO" id="GO:0008270">
    <property type="term" value="F:zinc ion binding"/>
    <property type="evidence" value="ECO:0007669"/>
    <property type="project" value="UniProtKB-KW"/>
</dbReference>
<evidence type="ECO:0000256" key="2">
    <source>
        <dbReference type="ARBA" id="ARBA00022723"/>
    </source>
</evidence>
<evidence type="ECO:0000256" key="8">
    <source>
        <dbReference type="ARBA" id="ARBA00023163"/>
    </source>
</evidence>
<accession>A0AB34HT20</accession>
<reference evidence="13 14" key="1">
    <citation type="submission" date="2022-11" db="EMBL/GenBank/DDBJ databases">
        <title>Whole genome sequence of Eschrichtius robustus ER-17-0199.</title>
        <authorList>
            <person name="Bruniche-Olsen A."/>
            <person name="Black A.N."/>
            <person name="Fields C.J."/>
            <person name="Walden K."/>
            <person name="Dewoody J.A."/>
        </authorList>
    </citation>
    <scope>NUCLEOTIDE SEQUENCE [LARGE SCALE GENOMIC DNA]</scope>
    <source>
        <strain evidence="13">ER-17-0199</strain>
        <tissue evidence="13">Blubber</tissue>
    </source>
</reference>
<dbReference type="PROSITE" id="PS00028">
    <property type="entry name" value="ZINC_FINGER_C2H2_1"/>
    <property type="match status" value="7"/>
</dbReference>
<evidence type="ECO:0000256" key="11">
    <source>
        <dbReference type="SAM" id="MobiDB-lite"/>
    </source>
</evidence>
<dbReference type="PROSITE" id="PS50157">
    <property type="entry name" value="ZINC_FINGER_C2H2_2"/>
    <property type="match status" value="10"/>
</dbReference>
<dbReference type="Pfam" id="PF13912">
    <property type="entry name" value="zf-C2H2_6"/>
    <property type="match status" value="2"/>
</dbReference>
<feature type="region of interest" description="Disordered" evidence="11">
    <location>
        <begin position="422"/>
        <end position="447"/>
    </location>
</feature>
<evidence type="ECO:0000256" key="4">
    <source>
        <dbReference type="ARBA" id="ARBA00022771"/>
    </source>
</evidence>
<feature type="compositionally biased region" description="Pro residues" evidence="11">
    <location>
        <begin position="309"/>
        <end position="333"/>
    </location>
</feature>
<evidence type="ECO:0000256" key="1">
    <source>
        <dbReference type="ARBA" id="ARBA00004123"/>
    </source>
</evidence>
<keyword evidence="14" id="KW-1185">Reference proteome</keyword>
<dbReference type="Gene3D" id="3.30.160.60">
    <property type="entry name" value="Classic Zinc Finger"/>
    <property type="match status" value="7"/>
</dbReference>
<dbReference type="FunFam" id="3.30.160.60:FF:001225">
    <property type="entry name" value="zinc finger protein 341 isoform X2"/>
    <property type="match status" value="1"/>
</dbReference>
<dbReference type="FunFam" id="3.30.160.60:FF:000679">
    <property type="entry name" value="Zinc finger protein 341"/>
    <property type="match status" value="1"/>
</dbReference>
<evidence type="ECO:0000313" key="14">
    <source>
        <dbReference type="Proteomes" id="UP001159641"/>
    </source>
</evidence>
<evidence type="ECO:0000313" key="13">
    <source>
        <dbReference type="EMBL" id="KAJ8794290.1"/>
    </source>
</evidence>
<dbReference type="Proteomes" id="UP001159641">
    <property type="component" value="Unassembled WGS sequence"/>
</dbReference>
<dbReference type="InterPro" id="IPR013087">
    <property type="entry name" value="Znf_C2H2_type"/>
</dbReference>
<feature type="region of interest" description="Disordered" evidence="11">
    <location>
        <begin position="80"/>
        <end position="118"/>
    </location>
</feature>
<feature type="domain" description="C2H2-type" evidence="12">
    <location>
        <begin position="908"/>
        <end position="935"/>
    </location>
</feature>
<comment type="subcellular location">
    <subcellularLocation>
        <location evidence="1">Nucleus</location>
    </subcellularLocation>
</comment>
<dbReference type="InterPro" id="IPR036236">
    <property type="entry name" value="Znf_C2H2_sf"/>
</dbReference>
<feature type="compositionally biased region" description="Polar residues" evidence="11">
    <location>
        <begin position="672"/>
        <end position="687"/>
    </location>
</feature>
<dbReference type="GO" id="GO:0005634">
    <property type="term" value="C:nucleus"/>
    <property type="evidence" value="ECO:0007669"/>
    <property type="project" value="UniProtKB-SubCell"/>
</dbReference>
<keyword evidence="5" id="KW-0862">Zinc</keyword>
<keyword evidence="2" id="KW-0479">Metal-binding</keyword>
<keyword evidence="6" id="KW-0805">Transcription regulation</keyword>
<feature type="region of interest" description="Disordered" evidence="11">
    <location>
        <begin position="15"/>
        <end position="56"/>
    </location>
</feature>
<feature type="domain" description="C2H2-type" evidence="12">
    <location>
        <begin position="180"/>
        <end position="208"/>
    </location>
</feature>
<dbReference type="SMART" id="SM00355">
    <property type="entry name" value="ZnF_C2H2"/>
    <property type="match status" value="11"/>
</dbReference>
<dbReference type="FunFam" id="3.30.160.60:FF:001132">
    <property type="entry name" value="Zinc finger protein 341"/>
    <property type="match status" value="1"/>
</dbReference>
<feature type="domain" description="C2H2-type" evidence="12">
    <location>
        <begin position="746"/>
        <end position="769"/>
    </location>
</feature>
<evidence type="ECO:0000256" key="7">
    <source>
        <dbReference type="ARBA" id="ARBA00023125"/>
    </source>
</evidence>
<dbReference type="GO" id="GO:0006355">
    <property type="term" value="P:regulation of DNA-templated transcription"/>
    <property type="evidence" value="ECO:0007669"/>
    <property type="project" value="UniProtKB-ARBA"/>
</dbReference>
<proteinExistence type="predicted"/>
<comment type="caution">
    <text evidence="13">The sequence shown here is derived from an EMBL/GenBank/DDBJ whole genome shotgun (WGS) entry which is preliminary data.</text>
</comment>
<feature type="domain" description="C2H2-type" evidence="12">
    <location>
        <begin position="716"/>
        <end position="745"/>
    </location>
</feature>
<feature type="region of interest" description="Disordered" evidence="11">
    <location>
        <begin position="300"/>
        <end position="351"/>
    </location>
</feature>
<keyword evidence="8" id="KW-0804">Transcription</keyword>
<dbReference type="EMBL" id="JAIQCJ010000860">
    <property type="protein sequence ID" value="KAJ8794290.1"/>
    <property type="molecule type" value="Genomic_DNA"/>
</dbReference>
<dbReference type="FunFam" id="3.30.160.60:FF:002200">
    <property type="entry name" value="zinc finger protein 341 isoform X1"/>
    <property type="match status" value="1"/>
</dbReference>
<evidence type="ECO:0000256" key="9">
    <source>
        <dbReference type="ARBA" id="ARBA00023242"/>
    </source>
</evidence>
<dbReference type="PANTHER" id="PTHR16515">
    <property type="entry name" value="PR DOMAIN ZINC FINGER PROTEIN"/>
    <property type="match status" value="1"/>
</dbReference>
<dbReference type="AlphaFoldDB" id="A0AB34HT20"/>
<feature type="domain" description="C2H2-type" evidence="12">
    <location>
        <begin position="880"/>
        <end position="907"/>
    </location>
</feature>
<keyword evidence="4 10" id="KW-0863">Zinc-finger</keyword>
<dbReference type="FunFam" id="3.30.160.60:FF:000611">
    <property type="entry name" value="zinc finger protein 341 isoform X1"/>
    <property type="match status" value="1"/>
</dbReference>
<feature type="domain" description="C2H2-type" evidence="12">
    <location>
        <begin position="936"/>
        <end position="968"/>
    </location>
</feature>
<dbReference type="FunFam" id="3.30.160.60:FF:000618">
    <property type="entry name" value="zinc finger protein 341 isoform X1"/>
    <property type="match status" value="1"/>
</dbReference>
<gene>
    <name evidence="13" type="ORF">J1605_003247</name>
</gene>
<feature type="compositionally biased region" description="Polar residues" evidence="11">
    <location>
        <begin position="609"/>
        <end position="623"/>
    </location>
</feature>
<feature type="domain" description="C2H2-type" evidence="12">
    <location>
        <begin position="646"/>
        <end position="673"/>
    </location>
</feature>
<dbReference type="GO" id="GO:0003677">
    <property type="term" value="F:DNA binding"/>
    <property type="evidence" value="ECO:0007669"/>
    <property type="project" value="UniProtKB-KW"/>
</dbReference>
<dbReference type="Pfam" id="PF00096">
    <property type="entry name" value="zf-C2H2"/>
    <property type="match status" value="4"/>
</dbReference>
<dbReference type="PANTHER" id="PTHR16515:SF66">
    <property type="entry name" value="C2H2-TYPE DOMAIN-CONTAINING PROTEIN"/>
    <property type="match status" value="1"/>
</dbReference>
<protein>
    <recommendedName>
        <fullName evidence="12">C2H2-type domain-containing protein</fullName>
    </recommendedName>
</protein>
<dbReference type="InterPro" id="IPR050331">
    <property type="entry name" value="Zinc_finger"/>
</dbReference>
<keyword evidence="7" id="KW-0238">DNA-binding</keyword>
<evidence type="ECO:0000256" key="6">
    <source>
        <dbReference type="ARBA" id="ARBA00023015"/>
    </source>
</evidence>
<feature type="compositionally biased region" description="Pro residues" evidence="11">
    <location>
        <begin position="27"/>
        <end position="39"/>
    </location>
</feature>
<evidence type="ECO:0000256" key="3">
    <source>
        <dbReference type="ARBA" id="ARBA00022737"/>
    </source>
</evidence>
<feature type="domain" description="C2H2-type" evidence="12">
    <location>
        <begin position="551"/>
        <end position="578"/>
    </location>
</feature>
<keyword evidence="3" id="KW-0677">Repeat</keyword>
<feature type="domain" description="C2H2-type" evidence="12">
    <location>
        <begin position="852"/>
        <end position="874"/>
    </location>
</feature>
<name>A0AB34HT20_ESCRO</name>
<feature type="region of interest" description="Disordered" evidence="11">
    <location>
        <begin position="598"/>
        <end position="630"/>
    </location>
</feature>
<evidence type="ECO:0000256" key="10">
    <source>
        <dbReference type="PROSITE-ProRule" id="PRU00042"/>
    </source>
</evidence>
<keyword evidence="9" id="KW-0539">Nucleus</keyword>
<dbReference type="SUPFAM" id="SSF57667">
    <property type="entry name" value="beta-beta-alpha zinc fingers"/>
    <property type="match status" value="5"/>
</dbReference>
<sequence length="1005" mass="107530">MLGVPRAIPGFLGWWRGSEEEGGRPLAAPPPPPPPPPRLPQCSRSPASDSSGGGSKMAQTIFEALEGERRRGLGRRLFRLAPPPAANSQRGAQGAWRLRGGGRRAGTASGAGGPRMGTAAGAEVGRGMDNQTVLAVQSLLDGQGAVPDPTGQSVNAPPAIQPLGEYLLRFTSGKDDEDVFLCGKCKKQFNSLPAFMTHKREQCQGSAPPLATVSLATNSIYTPSAAPTAVQQAPPPANRQISTYITVPPSPLIQTLVQGNILVSDDVLMSAMSAFTSLDQPMPQGPPPVQVRRWPSSLNMHSAPSYLTQPPPPPPPPPPLPPPPPPQPPPPPSQSLGPSGRPNPGGNGVVEVYSATAPLTGNGTVEIQALGMQPYPPLEVPNQCVEAPVYPTPQVYSPGKQGFKPKGPNPAAPMTSATRGAVATFDSPPSLKTRRAKGSSGLPEAAGKPKAQKLKCSYCDKSFTKNFDLQQHIRRSSGKDLWGMPTVMGKVQVGSARGLVLMVSGWWPAASGCSAWAFLVAVSSRAEATVPFRHAGADKPCVCSHTGEKPFQCIACGRAFAQKSNVKKHMQTHKVWPPGRSGGTVSRNSVTVQVMALNPSRQEDEDSTGLGQTLSSAPQSQALPTAGEEEGDKLEAKQVVLIDSSYLCQFCPSKFSTYFQLKSHMTQHKNEQQGSRETAVGSSTSSVRGGCHRAGSGSGAALLPSLTDPASSLKVYKCVVKSCAQTFPKLDTFLEHIKSHQEELSYRCHLCGKDFPSLYDLGVHQYSHSLLPQHSPKKDSAVYKYVPSLFPVPAGIPGVWSLGGSDCSGPVGHLKGESEAPGSSLAECVKCVNKYSTPEALEHHLQTATHNFPCPHCQKVFPCERYLRRHLPTHGSGGRFKCQVCKKFFRREHYLKLHAHIHSGEKPYKCSVCESAFNRKDKLKRHMLIHEPFKKYKCPFSTHTGCSKEFNRPDKLKAHILSHSGKWLLDVPGGSGSAQAPWAGTPERANTSCEAYFPCLVPSSQ</sequence>